<evidence type="ECO:0000256" key="1">
    <source>
        <dbReference type="ARBA" id="ARBA00023254"/>
    </source>
</evidence>
<reference evidence="3" key="1">
    <citation type="submission" date="2020-07" db="EMBL/GenBank/DDBJ databases">
        <title>Draft Genome Sequence of a Deep-Sea Yeast, Naganishia (Cryptococcus) liquefaciens strain N6.</title>
        <authorList>
            <person name="Han Y.W."/>
            <person name="Kajitani R."/>
            <person name="Morimoto H."/>
            <person name="Parhat M."/>
            <person name="Tsubouchi H."/>
            <person name="Bakenova O."/>
            <person name="Ogata M."/>
            <person name="Argunhan B."/>
            <person name="Aoki R."/>
            <person name="Kajiwara S."/>
            <person name="Itoh T."/>
            <person name="Iwasaki H."/>
        </authorList>
    </citation>
    <scope>NUCLEOTIDE SEQUENCE</scope>
    <source>
        <strain evidence="3">N6</strain>
    </source>
</reference>
<proteinExistence type="predicted"/>
<comment type="caution">
    <text evidence="3">The sequence shown here is derived from an EMBL/GenBank/DDBJ whole genome shotgun (WGS) entry which is preliminary data.</text>
</comment>
<evidence type="ECO:0000313" key="3">
    <source>
        <dbReference type="EMBL" id="GHJ83681.1"/>
    </source>
</evidence>
<gene>
    <name evidence="3" type="ORF">NliqN6_0083</name>
</gene>
<accession>A0A8H3YDD3</accession>
<dbReference type="InterPro" id="IPR039057">
    <property type="entry name" value="Spo22/ZIP4"/>
</dbReference>
<evidence type="ECO:0008006" key="5">
    <source>
        <dbReference type="Google" id="ProtNLM"/>
    </source>
</evidence>
<keyword evidence="4" id="KW-1185">Reference proteome</keyword>
<dbReference type="InterPro" id="IPR013940">
    <property type="entry name" value="Spo22/ZIP4/TEX11"/>
</dbReference>
<evidence type="ECO:0000256" key="2">
    <source>
        <dbReference type="SAM" id="MobiDB-lite"/>
    </source>
</evidence>
<dbReference type="EMBL" id="BLZA01000002">
    <property type="protein sequence ID" value="GHJ83681.1"/>
    <property type="molecule type" value="Genomic_DNA"/>
</dbReference>
<keyword evidence="1" id="KW-0469">Meiosis</keyword>
<dbReference type="AlphaFoldDB" id="A0A8H3YDD3"/>
<dbReference type="PANTHER" id="PTHR40375:SF2">
    <property type="entry name" value="SPORULATION-SPECIFIC PROTEIN 22"/>
    <property type="match status" value="1"/>
</dbReference>
<dbReference type="OrthoDB" id="2587373at2759"/>
<dbReference type="Pfam" id="PF08631">
    <property type="entry name" value="SPO22"/>
    <property type="match status" value="1"/>
</dbReference>
<dbReference type="GO" id="GO:0051321">
    <property type="term" value="P:meiotic cell cycle"/>
    <property type="evidence" value="ECO:0007669"/>
    <property type="project" value="UniProtKB-KW"/>
</dbReference>
<dbReference type="GO" id="GO:0090173">
    <property type="term" value="P:regulation of synaptonemal complex assembly"/>
    <property type="evidence" value="ECO:0007669"/>
    <property type="project" value="InterPro"/>
</dbReference>
<dbReference type="Proteomes" id="UP000620104">
    <property type="component" value="Unassembled WGS sequence"/>
</dbReference>
<name>A0A8H3YDD3_9TREE</name>
<dbReference type="PANTHER" id="PTHR40375">
    <property type="entry name" value="SPORULATION-SPECIFIC PROTEIN 22"/>
    <property type="match status" value="1"/>
</dbReference>
<evidence type="ECO:0000313" key="4">
    <source>
        <dbReference type="Proteomes" id="UP000620104"/>
    </source>
</evidence>
<organism evidence="3 4">
    <name type="scientific">Naganishia liquefaciens</name>
    <dbReference type="NCBI Taxonomy" id="104408"/>
    <lineage>
        <taxon>Eukaryota</taxon>
        <taxon>Fungi</taxon>
        <taxon>Dikarya</taxon>
        <taxon>Basidiomycota</taxon>
        <taxon>Agaricomycotina</taxon>
        <taxon>Tremellomycetes</taxon>
        <taxon>Filobasidiales</taxon>
        <taxon>Filobasidiaceae</taxon>
        <taxon>Naganishia</taxon>
    </lineage>
</organism>
<feature type="region of interest" description="Disordered" evidence="2">
    <location>
        <begin position="77"/>
        <end position="110"/>
    </location>
</feature>
<protein>
    <recommendedName>
        <fullName evidence="5">Protein ZIP4 homolog</fullName>
    </recommendedName>
</protein>
<sequence length="1047" mass="116319">MHHAGPHKQPPNDFGQAYQAILGLVQDANRNLDDLRLETDAKRPDILPGIPQGILPILRRIVDQSQAFKTILRASVKGKEPSISTGGPEKGDAAGKKRRREGMSNTENAVAGPMERQAMRDNLDQEGTNLWNRTLPISRLIKTAKEAPIDVKDRSRMQLRQEAFENWDRLFAHCKSRQPASFARLTERSGRYAAYSLVQVSGDDRTDPRMIMRNLELATKTSVALYAARDSQGAGEIMSIAAELENLLSNMLVEGSHGLSDDSLQVQEARRNVVDYYMARCTLEVDRDNENMAETLMKSAIDHCTASAIATRSIQAVIRKCAEIGHSLLSRITNDKSITEADSNNALHAGRWLSKGLQMLDSKEGTAEIAQCISQFKLPLLENLARASILSADKDDQALDRAQTITDDLLKSTDLSRHRSQVQSFLVINLDILRRRKSSSQDVSKILERIIDLVDWQNEENVTRTLAEIADSSMAPKEATANYAYLLRAASKDAGDGRNTFAPRILLAFVIHLQKQEDPFPSAQELHKVLDTLAAVDEFRLEPSQAIAIGTIIWKAADRLSQTAGAKSFAAQWFLAGAHPVFNRATGPRSSDKWRRRAVLCYLAIKDYANAEAQLWSCDPADADTLYLQFALSIATDQENQACEFAKKLGKASNCSEGHLTLAMQSAAESQLAAVTKTVLRVLLSCKVNESPRNSNKIGLIRALIRMYLKDVDTSASSSAKTIAEILDLYKQALDICRKLESQGDLALHAKDTAWLYKSLFNLSLDGLNRWSETEHIVEGFTVAVEMMEIYKRIPGAEVDPDLGLQIIRGVHASLCGNVFAARETADEGQRANLWRNAEGHLHKLKAGIKDAAAVTATAAKAAREIRLHAYILEVEILGRLQRFDEIQEALESIDNEAIPMQVCEAVADLSFEKGLPVKVTLALQNLALKVAFKANNAFDILRWSRSVIELLIHRHDGDDLENALSHVQKAKEIADNHKEEVRDSDEVEWLLATSWNQGLDLLNLSNATCQAKSWLETALSFCSLVKKGEERMNHMRKIYNNVLAKQ</sequence>